<dbReference type="Proteomes" id="UP001066276">
    <property type="component" value="Chromosome 1_2"/>
</dbReference>
<reference evidence="1" key="1">
    <citation type="journal article" date="2022" name="bioRxiv">
        <title>Sequencing and chromosome-scale assembly of the giantPleurodeles waltlgenome.</title>
        <authorList>
            <person name="Brown T."/>
            <person name="Elewa A."/>
            <person name="Iarovenko S."/>
            <person name="Subramanian E."/>
            <person name="Araus A.J."/>
            <person name="Petzold A."/>
            <person name="Susuki M."/>
            <person name="Suzuki K.-i.T."/>
            <person name="Hayashi T."/>
            <person name="Toyoda A."/>
            <person name="Oliveira C."/>
            <person name="Osipova E."/>
            <person name="Leigh N.D."/>
            <person name="Simon A."/>
            <person name="Yun M.H."/>
        </authorList>
    </citation>
    <scope>NUCLEOTIDE SEQUENCE</scope>
    <source>
        <strain evidence="1">20211129_DDA</strain>
        <tissue evidence="1">Liver</tissue>
    </source>
</reference>
<dbReference type="GO" id="GO:0003676">
    <property type="term" value="F:nucleic acid binding"/>
    <property type="evidence" value="ECO:0007669"/>
    <property type="project" value="InterPro"/>
</dbReference>
<comment type="caution">
    <text evidence="1">The sequence shown here is derived from an EMBL/GenBank/DDBJ whole genome shotgun (WGS) entry which is preliminary data.</text>
</comment>
<proteinExistence type="predicted"/>
<dbReference type="InterPro" id="IPR036397">
    <property type="entry name" value="RNaseH_sf"/>
</dbReference>
<evidence type="ECO:0000313" key="1">
    <source>
        <dbReference type="EMBL" id="KAJ1205087.1"/>
    </source>
</evidence>
<organism evidence="1 2">
    <name type="scientific">Pleurodeles waltl</name>
    <name type="common">Iberian ribbed newt</name>
    <dbReference type="NCBI Taxonomy" id="8319"/>
    <lineage>
        <taxon>Eukaryota</taxon>
        <taxon>Metazoa</taxon>
        <taxon>Chordata</taxon>
        <taxon>Craniata</taxon>
        <taxon>Vertebrata</taxon>
        <taxon>Euteleostomi</taxon>
        <taxon>Amphibia</taxon>
        <taxon>Batrachia</taxon>
        <taxon>Caudata</taxon>
        <taxon>Salamandroidea</taxon>
        <taxon>Salamandridae</taxon>
        <taxon>Pleurodelinae</taxon>
        <taxon>Pleurodeles</taxon>
    </lineage>
</organism>
<dbReference type="AlphaFoldDB" id="A0AAV7VUC6"/>
<protein>
    <submittedName>
        <fullName evidence="1">Uncharacterized protein</fullName>
    </submittedName>
</protein>
<accession>A0AAV7VUC6</accession>
<sequence length="52" mass="5512">VDIVGPLDPPTASGNRFILVVVEHATRYPEAIPLRTTTAPAVAKALLGIFSR</sequence>
<feature type="non-terminal residue" evidence="1">
    <location>
        <position position="52"/>
    </location>
</feature>
<feature type="non-terminal residue" evidence="1">
    <location>
        <position position="1"/>
    </location>
</feature>
<dbReference type="Gene3D" id="3.30.420.10">
    <property type="entry name" value="Ribonuclease H-like superfamily/Ribonuclease H"/>
    <property type="match status" value="1"/>
</dbReference>
<evidence type="ECO:0000313" key="2">
    <source>
        <dbReference type="Proteomes" id="UP001066276"/>
    </source>
</evidence>
<dbReference type="EMBL" id="JANPWB010000002">
    <property type="protein sequence ID" value="KAJ1205087.1"/>
    <property type="molecule type" value="Genomic_DNA"/>
</dbReference>
<name>A0AAV7VUC6_PLEWA</name>
<dbReference type="SUPFAM" id="SSF53098">
    <property type="entry name" value="Ribonuclease H-like"/>
    <property type="match status" value="1"/>
</dbReference>
<dbReference type="InterPro" id="IPR012337">
    <property type="entry name" value="RNaseH-like_sf"/>
</dbReference>
<gene>
    <name evidence="1" type="ORF">NDU88_000522</name>
</gene>
<keyword evidence="2" id="KW-1185">Reference proteome</keyword>